<protein>
    <submittedName>
        <fullName evidence="1">Uncharacterized protein</fullName>
    </submittedName>
</protein>
<evidence type="ECO:0000313" key="1">
    <source>
        <dbReference type="EMBL" id="EIG91494.1"/>
    </source>
</evidence>
<proteinExistence type="predicted"/>
<organism evidence="1 2">
    <name type="scientific">Escherichia coli 97.0246</name>
    <dbReference type="NCBI Taxonomy" id="869670"/>
    <lineage>
        <taxon>Bacteria</taxon>
        <taxon>Pseudomonadati</taxon>
        <taxon>Pseudomonadota</taxon>
        <taxon>Gammaproteobacteria</taxon>
        <taxon>Enterobacterales</taxon>
        <taxon>Enterobacteriaceae</taxon>
        <taxon>Escherichia</taxon>
    </lineage>
</organism>
<accession>A0A8E0FJV5</accession>
<dbReference type="EMBL" id="AEZJ02000036">
    <property type="protein sequence ID" value="EIG91494.1"/>
    <property type="molecule type" value="Genomic_DNA"/>
</dbReference>
<dbReference type="AlphaFoldDB" id="A0A8E0FJV5"/>
<reference evidence="1 2" key="1">
    <citation type="submission" date="2011-12" db="EMBL/GenBank/DDBJ databases">
        <authorList>
            <person name="Brinkac L."/>
            <person name="Radune D."/>
            <person name="Sanka R."/>
            <person name="Selengut J."/>
            <person name="DebRoy C."/>
            <person name="Feng P."/>
            <person name="Fratamico P.M."/>
            <person name="Kapur V."/>
            <person name="Kariyawasam S."/>
            <person name="Losada L."/>
            <person name="Nierman W.C."/>
            <person name="Nelson K."/>
        </authorList>
    </citation>
    <scope>NUCLEOTIDE SEQUENCE [LARGE SCALE GENOMIC DNA]</scope>
    <source>
        <strain evidence="1 2">97.0246</strain>
    </source>
</reference>
<dbReference type="Proteomes" id="UP000004454">
    <property type="component" value="Unassembled WGS sequence"/>
</dbReference>
<gene>
    <name evidence="1" type="ORF">EC970246_5715</name>
</gene>
<evidence type="ECO:0000313" key="2">
    <source>
        <dbReference type="Proteomes" id="UP000004454"/>
    </source>
</evidence>
<comment type="caution">
    <text evidence="1">The sequence shown here is derived from an EMBL/GenBank/DDBJ whole genome shotgun (WGS) entry which is preliminary data.</text>
</comment>
<name>A0A8E0FJV5_ECOLX</name>
<sequence>MRNNCKGSSFRYLCGQKACHNCCLFDYVQSYVQRKIHAADCTFWRYQSIAEHDQ</sequence>